<dbReference type="PANTHER" id="PTHR11686">
    <property type="entry name" value="GAMMA GLUTAMYL TRANSPEPTIDASE"/>
    <property type="match status" value="1"/>
</dbReference>
<dbReference type="InterPro" id="IPR029055">
    <property type="entry name" value="Ntn_hydrolases_N"/>
</dbReference>
<proteinExistence type="predicted"/>
<geneLocation type="plasmid" evidence="5 6">
    <name>pSLV18-213K</name>
</geneLocation>
<comment type="catalytic activity">
    <reaction evidence="2">
        <text>glutathione + H2O = L-cysteinylglycine + L-glutamate</text>
        <dbReference type="Rhea" id="RHEA:28807"/>
        <dbReference type="ChEBI" id="CHEBI:15377"/>
        <dbReference type="ChEBI" id="CHEBI:29985"/>
        <dbReference type="ChEBI" id="CHEBI:57925"/>
        <dbReference type="ChEBI" id="CHEBI:61694"/>
        <dbReference type="EC" id="3.4.19.13"/>
    </reaction>
</comment>
<dbReference type="InterPro" id="IPR000101">
    <property type="entry name" value="GGT_peptidase"/>
</dbReference>
<dbReference type="PANTHER" id="PTHR11686:SF9">
    <property type="entry name" value="RE13973P"/>
    <property type="match status" value="1"/>
</dbReference>
<evidence type="ECO:0000256" key="2">
    <source>
        <dbReference type="ARBA" id="ARBA00001089"/>
    </source>
</evidence>
<comment type="catalytic activity">
    <reaction evidence="1">
        <text>an S-substituted glutathione + H2O = an S-substituted L-cysteinylglycine + L-glutamate</text>
        <dbReference type="Rhea" id="RHEA:59468"/>
        <dbReference type="ChEBI" id="CHEBI:15377"/>
        <dbReference type="ChEBI" id="CHEBI:29985"/>
        <dbReference type="ChEBI" id="CHEBI:90779"/>
        <dbReference type="ChEBI" id="CHEBI:143103"/>
        <dbReference type="EC" id="3.4.19.13"/>
    </reaction>
</comment>
<protein>
    <submittedName>
        <fullName evidence="5">Gamma-glutamyltransferase</fullName>
    </submittedName>
</protein>
<evidence type="ECO:0000256" key="1">
    <source>
        <dbReference type="ARBA" id="ARBA00001049"/>
    </source>
</evidence>
<dbReference type="Gene3D" id="3.60.20.40">
    <property type="match status" value="1"/>
</dbReference>
<sequence length="170" mass="18506">MRYGGKMESSRLTLPETGVLLNNGIMWFDPEQGKPNSLGPNKPCLANMCPVMGERRDGFQFALGAAGGRKIIPAVSLLASYIMDKGMDLDEAIHSPRIDVSGVPVVVDESFPHDVKQQFKSAMAEHSDVVEAPRTVYPYNFACPSAVASKDGQHQGVTEIMSFWSDSLSE</sequence>
<accession>A0AA92R5L9</accession>
<dbReference type="GO" id="GO:0103068">
    <property type="term" value="F:leukotriene C4 gamma-glutamyl transferase activity"/>
    <property type="evidence" value="ECO:0007669"/>
    <property type="project" value="UniProtKB-EC"/>
</dbReference>
<dbReference type="EMBL" id="CP069194">
    <property type="protein sequence ID" value="QRG81532.1"/>
    <property type="molecule type" value="Genomic_DNA"/>
</dbReference>
<keyword evidence="5" id="KW-0614">Plasmid</keyword>
<evidence type="ECO:0000313" key="5">
    <source>
        <dbReference type="EMBL" id="QRG81532.1"/>
    </source>
</evidence>
<evidence type="ECO:0000256" key="4">
    <source>
        <dbReference type="PIRSR" id="PIRSR600101-2"/>
    </source>
</evidence>
<dbReference type="AlphaFoldDB" id="A0AA92R5L9"/>
<dbReference type="GO" id="GO:0036374">
    <property type="term" value="F:glutathione hydrolase activity"/>
    <property type="evidence" value="ECO:0007669"/>
    <property type="project" value="UniProtKB-EC"/>
</dbReference>
<name>A0AA92R5L9_9VIBR</name>
<feature type="binding site" evidence="4">
    <location>
        <position position="68"/>
    </location>
    <ligand>
        <name>L-glutamate</name>
        <dbReference type="ChEBI" id="CHEBI:29985"/>
    </ligand>
</feature>
<evidence type="ECO:0000256" key="3">
    <source>
        <dbReference type="ARBA" id="ARBA00047417"/>
    </source>
</evidence>
<dbReference type="Proteomes" id="UP000596337">
    <property type="component" value="Plasmid pSLV18-213K"/>
</dbReference>
<dbReference type="Pfam" id="PF01019">
    <property type="entry name" value="G_glu_transpept"/>
    <property type="match status" value="1"/>
</dbReference>
<dbReference type="InterPro" id="IPR043137">
    <property type="entry name" value="GGT_ssub_C"/>
</dbReference>
<dbReference type="SUPFAM" id="SSF56235">
    <property type="entry name" value="N-terminal nucleophile aminohydrolases (Ntn hydrolases)"/>
    <property type="match status" value="1"/>
</dbReference>
<gene>
    <name evidence="5" type="ORF">JOS67_00140</name>
</gene>
<evidence type="ECO:0000313" key="6">
    <source>
        <dbReference type="Proteomes" id="UP000596337"/>
    </source>
</evidence>
<reference evidence="5 6" key="1">
    <citation type="submission" date="2021-01" db="EMBL/GenBank/DDBJ databases">
        <title>Characterization of a novel blaVMB-2- harboring plasmid in Vibrio diabolicus.</title>
        <authorList>
            <person name="Liu M."/>
        </authorList>
    </citation>
    <scope>NUCLEOTIDE SEQUENCE [LARGE SCALE GENOMIC DNA]</scope>
    <source>
        <strain evidence="5 6">SLV18</strain>
        <plasmid evidence="5 6">pSLV18-213K</plasmid>
    </source>
</reference>
<dbReference type="GO" id="GO:0006751">
    <property type="term" value="P:glutathione catabolic process"/>
    <property type="evidence" value="ECO:0007669"/>
    <property type="project" value="InterPro"/>
</dbReference>
<dbReference type="GO" id="GO:0005886">
    <property type="term" value="C:plasma membrane"/>
    <property type="evidence" value="ECO:0007669"/>
    <property type="project" value="TreeGrafter"/>
</dbReference>
<dbReference type="PRINTS" id="PR01210">
    <property type="entry name" value="GGTRANSPTASE"/>
</dbReference>
<comment type="catalytic activity">
    <reaction evidence="3">
        <text>an N-terminal (5-L-glutamyl)-[peptide] + an alpha-amino acid = 5-L-glutamyl amino acid + an N-terminal L-alpha-aminoacyl-[peptide]</text>
        <dbReference type="Rhea" id="RHEA:23904"/>
        <dbReference type="Rhea" id="RHEA-COMP:9780"/>
        <dbReference type="Rhea" id="RHEA-COMP:9795"/>
        <dbReference type="ChEBI" id="CHEBI:77644"/>
        <dbReference type="ChEBI" id="CHEBI:78597"/>
        <dbReference type="ChEBI" id="CHEBI:78599"/>
        <dbReference type="ChEBI" id="CHEBI:78608"/>
        <dbReference type="EC" id="2.3.2.2"/>
    </reaction>
</comment>
<organism evidence="5 6">
    <name type="scientific">Vibrio diabolicus</name>
    <dbReference type="NCBI Taxonomy" id="50719"/>
    <lineage>
        <taxon>Bacteria</taxon>
        <taxon>Pseudomonadati</taxon>
        <taxon>Pseudomonadota</taxon>
        <taxon>Gammaproteobacteria</taxon>
        <taxon>Vibrionales</taxon>
        <taxon>Vibrionaceae</taxon>
        <taxon>Vibrio</taxon>
        <taxon>Vibrio diabolicus subgroup</taxon>
    </lineage>
</organism>